<dbReference type="SUPFAM" id="SSF51735">
    <property type="entry name" value="NAD(P)-binding Rossmann-fold domains"/>
    <property type="match status" value="1"/>
</dbReference>
<dbReference type="OrthoDB" id="9787298at2"/>
<dbReference type="InterPro" id="IPR036291">
    <property type="entry name" value="NAD(P)-bd_dom_sf"/>
</dbReference>
<evidence type="ECO:0000313" key="4">
    <source>
        <dbReference type="Proteomes" id="UP000307702"/>
    </source>
</evidence>
<proteinExistence type="inferred from homology"/>
<evidence type="ECO:0000256" key="2">
    <source>
        <dbReference type="RuleBase" id="RU000363"/>
    </source>
</evidence>
<dbReference type="Proteomes" id="UP000307702">
    <property type="component" value="Unassembled WGS sequence"/>
</dbReference>
<sequence>MSTMFNLEGRTALVTGAGQGMGTGIVEALARQGACVYLNDLFEERVDTQVAAMQAKGYHVKPAAGDITDPDWIKQIIACSGGIDILVNNAGVPVGMPGALRPFEELTAADYERQFSLNFYAVVNLARAVLPAMIERGHGRIVMISSESWRLGQSLGLSDYASSKAATIGFMRTLSAEVGKKGVTVNALSLGAMNNHGYDDIAAKVTAVGRAGTPEDVGAAAAYLVSNEASWMTGQTIALNGGSCTA</sequence>
<dbReference type="Gene3D" id="3.40.50.720">
    <property type="entry name" value="NAD(P)-binding Rossmann-like Domain"/>
    <property type="match status" value="1"/>
</dbReference>
<gene>
    <name evidence="3" type="ORF">FCS21_04050</name>
</gene>
<dbReference type="Pfam" id="PF00106">
    <property type="entry name" value="adh_short"/>
    <property type="match status" value="1"/>
</dbReference>
<dbReference type="FunFam" id="3.40.50.720:FF:000084">
    <property type="entry name" value="Short-chain dehydrogenase reductase"/>
    <property type="match status" value="1"/>
</dbReference>
<accession>A0A8H2JQE3</accession>
<comment type="similarity">
    <text evidence="1 2">Belongs to the short-chain dehydrogenases/reductases (SDR) family.</text>
</comment>
<name>A0A8H2JQE3_9GAMM</name>
<protein>
    <submittedName>
        <fullName evidence="3">SDR family oxidoreductase</fullName>
    </submittedName>
</protein>
<dbReference type="RefSeq" id="WP_138620706.1">
    <property type="nucleotide sequence ID" value="NZ_SZVP01000002.1"/>
</dbReference>
<dbReference type="PRINTS" id="PR00081">
    <property type="entry name" value="GDHRDH"/>
</dbReference>
<dbReference type="EMBL" id="SZVP01000002">
    <property type="protein sequence ID" value="TMM46946.1"/>
    <property type="molecule type" value="Genomic_DNA"/>
</dbReference>
<dbReference type="PANTHER" id="PTHR42879">
    <property type="entry name" value="3-OXOACYL-(ACYL-CARRIER-PROTEIN) REDUCTASE"/>
    <property type="match status" value="1"/>
</dbReference>
<reference evidence="3 4" key="1">
    <citation type="submission" date="2019-05" db="EMBL/GenBank/DDBJ databases">
        <title>Colwellia ponticola sp. nov., isolated from seawater.</title>
        <authorList>
            <person name="Yoon J.-H."/>
        </authorList>
    </citation>
    <scope>NUCLEOTIDE SEQUENCE [LARGE SCALE GENOMIC DNA]</scope>
    <source>
        <strain evidence="3 4">OISW-25</strain>
    </source>
</reference>
<keyword evidence="4" id="KW-1185">Reference proteome</keyword>
<dbReference type="PRINTS" id="PR00080">
    <property type="entry name" value="SDRFAMILY"/>
</dbReference>
<evidence type="ECO:0000256" key="1">
    <source>
        <dbReference type="ARBA" id="ARBA00006484"/>
    </source>
</evidence>
<dbReference type="PANTHER" id="PTHR42879:SF2">
    <property type="entry name" value="3-OXOACYL-[ACYL-CARRIER-PROTEIN] REDUCTASE FABG"/>
    <property type="match status" value="1"/>
</dbReference>
<evidence type="ECO:0000313" key="3">
    <source>
        <dbReference type="EMBL" id="TMM46946.1"/>
    </source>
</evidence>
<dbReference type="CDD" id="cd05233">
    <property type="entry name" value="SDR_c"/>
    <property type="match status" value="1"/>
</dbReference>
<dbReference type="InterPro" id="IPR050259">
    <property type="entry name" value="SDR"/>
</dbReference>
<comment type="caution">
    <text evidence="3">The sequence shown here is derived from an EMBL/GenBank/DDBJ whole genome shotgun (WGS) entry which is preliminary data.</text>
</comment>
<dbReference type="AlphaFoldDB" id="A0A8H2JQE3"/>
<organism evidence="3 4">
    <name type="scientific">Colwellia ponticola</name>
    <dbReference type="NCBI Taxonomy" id="2304625"/>
    <lineage>
        <taxon>Bacteria</taxon>
        <taxon>Pseudomonadati</taxon>
        <taxon>Pseudomonadota</taxon>
        <taxon>Gammaproteobacteria</taxon>
        <taxon>Alteromonadales</taxon>
        <taxon>Colwelliaceae</taxon>
        <taxon>Colwellia</taxon>
    </lineage>
</organism>
<dbReference type="InterPro" id="IPR002347">
    <property type="entry name" value="SDR_fam"/>
</dbReference>